<dbReference type="EMBL" id="KB468168">
    <property type="protein sequence ID" value="PCH45012.1"/>
    <property type="molecule type" value="Genomic_DNA"/>
</dbReference>
<dbReference type="STRING" id="742152.A0A2H3JS89"/>
<sequence length="502" mass="56838">MSPVWRIRGIDAHQDTPVKILHVVLLGFVKYLWRDVVQNQLKGKEREKELLATRLSSLDVSGLGISPLAGRTLVQYAGSLTGRDFRAIAQTAPFVIYDLVSHDCFETWVALSKLIPLIWQPEIPNLDDHLAVLEQEMRYFILCAARWSIRWFNKPKFHIFLHLVDHIRRFGPAIFVHSNRHAPSRDIALAFAQGNRIRHLMSSGHFIFRSQTTLSAYSHTDFDHLTGLQPSFSFRKEDWRCIGPGPQRLLAGGDTATQYLGIERQMNIKHGLCISDKKPPREFSQLRTGQMLPNCISGTSNRLFKTCDSVTLKNGDICTPNQIVVVRNQHMAGQTCVARVEEIVQIKGSVSDMACMPDAILLELVSVSNGSSIYHMPLIELTNSWLLVHYEDILCTVNAQHNCAANACDTSGFRYVYQERQRTNQTQAAVVHQRPTDLILNTAQMRDAVHVQQFRIPPQVLDEDEVITASAAQEVHARKAPELKMKRREATIVSNPREVLGR</sequence>
<dbReference type="Proteomes" id="UP000218811">
    <property type="component" value="Unassembled WGS sequence"/>
</dbReference>
<keyword evidence="2" id="KW-1185">Reference proteome</keyword>
<evidence type="ECO:0000313" key="1">
    <source>
        <dbReference type="EMBL" id="PCH45012.1"/>
    </source>
</evidence>
<dbReference type="OrthoDB" id="2506088at2759"/>
<dbReference type="PANTHER" id="PTHR31912:SF34">
    <property type="entry name" value="NOTOCHORD-RELATED PROTEIN"/>
    <property type="match status" value="1"/>
</dbReference>
<proteinExistence type="predicted"/>
<dbReference type="AlphaFoldDB" id="A0A2H3JS89"/>
<name>A0A2H3JS89_WOLCO</name>
<accession>A0A2H3JS89</accession>
<organism evidence="1 2">
    <name type="scientific">Wolfiporia cocos (strain MD-104)</name>
    <name type="common">Brown rot fungus</name>
    <dbReference type="NCBI Taxonomy" id="742152"/>
    <lineage>
        <taxon>Eukaryota</taxon>
        <taxon>Fungi</taxon>
        <taxon>Dikarya</taxon>
        <taxon>Basidiomycota</taxon>
        <taxon>Agaricomycotina</taxon>
        <taxon>Agaricomycetes</taxon>
        <taxon>Polyporales</taxon>
        <taxon>Phaeolaceae</taxon>
        <taxon>Wolfiporia</taxon>
    </lineage>
</organism>
<dbReference type="PANTHER" id="PTHR31912">
    <property type="entry name" value="IP13529P"/>
    <property type="match status" value="1"/>
</dbReference>
<protein>
    <submittedName>
        <fullName evidence="1">Uncharacterized protein</fullName>
    </submittedName>
</protein>
<evidence type="ECO:0000313" key="2">
    <source>
        <dbReference type="Proteomes" id="UP000218811"/>
    </source>
</evidence>
<reference evidence="1 2" key="1">
    <citation type="journal article" date="2012" name="Science">
        <title>The Paleozoic origin of enzymatic lignin decomposition reconstructed from 31 fungal genomes.</title>
        <authorList>
            <person name="Floudas D."/>
            <person name="Binder M."/>
            <person name="Riley R."/>
            <person name="Barry K."/>
            <person name="Blanchette R.A."/>
            <person name="Henrissat B."/>
            <person name="Martinez A.T."/>
            <person name="Otillar R."/>
            <person name="Spatafora J.W."/>
            <person name="Yadav J.S."/>
            <person name="Aerts A."/>
            <person name="Benoit I."/>
            <person name="Boyd A."/>
            <person name="Carlson A."/>
            <person name="Copeland A."/>
            <person name="Coutinho P.M."/>
            <person name="de Vries R.P."/>
            <person name="Ferreira P."/>
            <person name="Findley K."/>
            <person name="Foster B."/>
            <person name="Gaskell J."/>
            <person name="Glotzer D."/>
            <person name="Gorecki P."/>
            <person name="Heitman J."/>
            <person name="Hesse C."/>
            <person name="Hori C."/>
            <person name="Igarashi K."/>
            <person name="Jurgens J.A."/>
            <person name="Kallen N."/>
            <person name="Kersten P."/>
            <person name="Kohler A."/>
            <person name="Kuees U."/>
            <person name="Kumar T.K.A."/>
            <person name="Kuo A."/>
            <person name="LaButti K."/>
            <person name="Larrondo L.F."/>
            <person name="Lindquist E."/>
            <person name="Ling A."/>
            <person name="Lombard V."/>
            <person name="Lucas S."/>
            <person name="Lundell T."/>
            <person name="Martin R."/>
            <person name="McLaughlin D.J."/>
            <person name="Morgenstern I."/>
            <person name="Morin E."/>
            <person name="Murat C."/>
            <person name="Nagy L.G."/>
            <person name="Nolan M."/>
            <person name="Ohm R.A."/>
            <person name="Patyshakuliyeva A."/>
            <person name="Rokas A."/>
            <person name="Ruiz-Duenas F.J."/>
            <person name="Sabat G."/>
            <person name="Salamov A."/>
            <person name="Samejima M."/>
            <person name="Schmutz J."/>
            <person name="Slot J.C."/>
            <person name="St John F."/>
            <person name="Stenlid J."/>
            <person name="Sun H."/>
            <person name="Sun S."/>
            <person name="Syed K."/>
            <person name="Tsang A."/>
            <person name="Wiebenga A."/>
            <person name="Young D."/>
            <person name="Pisabarro A."/>
            <person name="Eastwood D.C."/>
            <person name="Martin F."/>
            <person name="Cullen D."/>
            <person name="Grigoriev I.V."/>
            <person name="Hibbett D.S."/>
        </authorList>
    </citation>
    <scope>NUCLEOTIDE SEQUENCE [LARGE SCALE GENOMIC DNA]</scope>
    <source>
        <strain evidence="1 2">MD-104</strain>
    </source>
</reference>
<dbReference type="OMA" id="RISEHKD"/>
<gene>
    <name evidence="1" type="ORF">WOLCODRAFT_91104</name>
</gene>